<name>A0A401PJK6_SCYTO</name>
<accession>A0A401PJK6</accession>
<dbReference type="AlphaFoldDB" id="A0A401PJK6"/>
<sequence length="67" mass="7450">VTETFLLLKKGKQNLKKVATGEFVTGSARKRKVKHRLGIGNSAAEKLSRWEPGPARKGEDRSKITMN</sequence>
<protein>
    <submittedName>
        <fullName evidence="2">Uncharacterized protein</fullName>
    </submittedName>
</protein>
<feature type="non-terminal residue" evidence="2">
    <location>
        <position position="1"/>
    </location>
</feature>
<evidence type="ECO:0000256" key="1">
    <source>
        <dbReference type="SAM" id="MobiDB-lite"/>
    </source>
</evidence>
<organism evidence="2 3">
    <name type="scientific">Scyliorhinus torazame</name>
    <name type="common">Cloudy catshark</name>
    <name type="synonym">Catulus torazame</name>
    <dbReference type="NCBI Taxonomy" id="75743"/>
    <lineage>
        <taxon>Eukaryota</taxon>
        <taxon>Metazoa</taxon>
        <taxon>Chordata</taxon>
        <taxon>Craniata</taxon>
        <taxon>Vertebrata</taxon>
        <taxon>Chondrichthyes</taxon>
        <taxon>Elasmobranchii</taxon>
        <taxon>Galeomorphii</taxon>
        <taxon>Galeoidea</taxon>
        <taxon>Carcharhiniformes</taxon>
        <taxon>Scyliorhinidae</taxon>
        <taxon>Scyliorhinus</taxon>
    </lineage>
</organism>
<evidence type="ECO:0000313" key="2">
    <source>
        <dbReference type="EMBL" id="GCB73281.1"/>
    </source>
</evidence>
<dbReference type="EMBL" id="BFAA01000615">
    <property type="protein sequence ID" value="GCB73281.1"/>
    <property type="molecule type" value="Genomic_DNA"/>
</dbReference>
<dbReference type="Proteomes" id="UP000288216">
    <property type="component" value="Unassembled WGS sequence"/>
</dbReference>
<comment type="caution">
    <text evidence="2">The sequence shown here is derived from an EMBL/GenBank/DDBJ whole genome shotgun (WGS) entry which is preliminary data.</text>
</comment>
<feature type="compositionally biased region" description="Basic and acidic residues" evidence="1">
    <location>
        <begin position="46"/>
        <end position="67"/>
    </location>
</feature>
<gene>
    <name evidence="2" type="ORF">scyTo_0002452</name>
</gene>
<evidence type="ECO:0000313" key="3">
    <source>
        <dbReference type="Proteomes" id="UP000288216"/>
    </source>
</evidence>
<proteinExistence type="predicted"/>
<keyword evidence="3" id="KW-1185">Reference proteome</keyword>
<reference evidence="2 3" key="1">
    <citation type="journal article" date="2018" name="Nat. Ecol. Evol.">
        <title>Shark genomes provide insights into elasmobranch evolution and the origin of vertebrates.</title>
        <authorList>
            <person name="Hara Y"/>
            <person name="Yamaguchi K"/>
            <person name="Onimaru K"/>
            <person name="Kadota M"/>
            <person name="Koyanagi M"/>
            <person name="Keeley SD"/>
            <person name="Tatsumi K"/>
            <person name="Tanaka K"/>
            <person name="Motone F"/>
            <person name="Kageyama Y"/>
            <person name="Nozu R"/>
            <person name="Adachi N"/>
            <person name="Nishimura O"/>
            <person name="Nakagawa R"/>
            <person name="Tanegashima C"/>
            <person name="Kiyatake I"/>
            <person name="Matsumoto R"/>
            <person name="Murakumo K"/>
            <person name="Nishida K"/>
            <person name="Terakita A"/>
            <person name="Kuratani S"/>
            <person name="Sato K"/>
            <person name="Hyodo S Kuraku.S."/>
        </authorList>
    </citation>
    <scope>NUCLEOTIDE SEQUENCE [LARGE SCALE GENOMIC DNA]</scope>
</reference>
<feature type="region of interest" description="Disordered" evidence="1">
    <location>
        <begin position="39"/>
        <end position="67"/>
    </location>
</feature>